<dbReference type="PANTHER" id="PTHR43004">
    <property type="entry name" value="TRK SYSTEM POTASSIUM UPTAKE PROTEIN"/>
    <property type="match status" value="1"/>
</dbReference>
<dbReference type="Gene3D" id="3.30.9.10">
    <property type="entry name" value="D-Amino Acid Oxidase, subunit A, domain 2"/>
    <property type="match status" value="1"/>
</dbReference>
<keyword evidence="5" id="KW-0560">Oxidoreductase</keyword>
<dbReference type="Gene3D" id="3.40.30.120">
    <property type="match status" value="1"/>
</dbReference>
<dbReference type="SUPFAM" id="SSF51905">
    <property type="entry name" value="FAD/NAD(P)-binding domain"/>
    <property type="match status" value="1"/>
</dbReference>
<protein>
    <submittedName>
        <fullName evidence="5">FAD-dependent monooxygenase</fullName>
    </submittedName>
</protein>
<evidence type="ECO:0000256" key="2">
    <source>
        <dbReference type="ARBA" id="ARBA00022630"/>
    </source>
</evidence>
<dbReference type="Pfam" id="PF01494">
    <property type="entry name" value="FAD_binding_3"/>
    <property type="match status" value="1"/>
</dbReference>
<evidence type="ECO:0000256" key="1">
    <source>
        <dbReference type="ARBA" id="ARBA00001974"/>
    </source>
</evidence>
<keyword evidence="6" id="KW-1185">Reference proteome</keyword>
<dbReference type="GO" id="GO:0004497">
    <property type="term" value="F:monooxygenase activity"/>
    <property type="evidence" value="ECO:0007669"/>
    <property type="project" value="UniProtKB-KW"/>
</dbReference>
<organism evidence="5 6">
    <name type="scientific">Tenggerimyces flavus</name>
    <dbReference type="NCBI Taxonomy" id="1708749"/>
    <lineage>
        <taxon>Bacteria</taxon>
        <taxon>Bacillati</taxon>
        <taxon>Actinomycetota</taxon>
        <taxon>Actinomycetes</taxon>
        <taxon>Propionibacteriales</taxon>
        <taxon>Nocardioidaceae</taxon>
        <taxon>Tenggerimyces</taxon>
    </lineage>
</organism>
<dbReference type="InterPro" id="IPR002938">
    <property type="entry name" value="FAD-bd"/>
</dbReference>
<keyword evidence="2" id="KW-0285">Flavoprotein</keyword>
<dbReference type="EMBL" id="JBHRZH010000030">
    <property type="protein sequence ID" value="MFC3764637.1"/>
    <property type="molecule type" value="Genomic_DNA"/>
</dbReference>
<accession>A0ABV7YJ55</accession>
<dbReference type="InterPro" id="IPR050641">
    <property type="entry name" value="RIFMO-like"/>
</dbReference>
<dbReference type="PRINTS" id="PR00420">
    <property type="entry name" value="RNGMNOXGNASE"/>
</dbReference>
<gene>
    <name evidence="5" type="ORF">ACFOUW_27615</name>
</gene>
<evidence type="ECO:0000313" key="5">
    <source>
        <dbReference type="EMBL" id="MFC3764637.1"/>
    </source>
</evidence>
<evidence type="ECO:0000259" key="4">
    <source>
        <dbReference type="Pfam" id="PF01494"/>
    </source>
</evidence>
<comment type="cofactor">
    <cofactor evidence="1">
        <name>FAD</name>
        <dbReference type="ChEBI" id="CHEBI:57692"/>
    </cofactor>
</comment>
<dbReference type="Proteomes" id="UP001595699">
    <property type="component" value="Unassembled WGS sequence"/>
</dbReference>
<proteinExistence type="predicted"/>
<reference evidence="6" key="1">
    <citation type="journal article" date="2019" name="Int. J. Syst. Evol. Microbiol.">
        <title>The Global Catalogue of Microorganisms (GCM) 10K type strain sequencing project: providing services to taxonomists for standard genome sequencing and annotation.</title>
        <authorList>
            <consortium name="The Broad Institute Genomics Platform"/>
            <consortium name="The Broad Institute Genome Sequencing Center for Infectious Disease"/>
            <person name="Wu L."/>
            <person name="Ma J."/>
        </authorList>
    </citation>
    <scope>NUCLEOTIDE SEQUENCE [LARGE SCALE GENOMIC DNA]</scope>
    <source>
        <strain evidence="6">CGMCC 4.7241</strain>
    </source>
</reference>
<dbReference type="PANTHER" id="PTHR43004:SF19">
    <property type="entry name" value="BINDING MONOOXYGENASE, PUTATIVE (JCVI)-RELATED"/>
    <property type="match status" value="1"/>
</dbReference>
<dbReference type="RefSeq" id="WP_307782730.1">
    <property type="nucleotide sequence ID" value="NZ_JAFBCM010000001.1"/>
</dbReference>
<feature type="domain" description="FAD-binding" evidence="4">
    <location>
        <begin position="4"/>
        <end position="350"/>
    </location>
</feature>
<dbReference type="Pfam" id="PF21274">
    <property type="entry name" value="Rng_hyd_C"/>
    <property type="match status" value="1"/>
</dbReference>
<sequence>MMRSKVLVCGAGPAGLVAAITLAHAGVDVLLVERRPDTLTLPRATAISTRTMEILRSWGLEPAVRAVAMDLKERGWITFALTSNEGMELQEGFPTAAEAAEVSPTRPALAPQDDLERVLVEHLRSLPSARVEYGVELVGLAQDDDGVTVELRGAAPRSVRVDYVIGADGVASTVRSQLGIVLEGVDDLVTHAATQFRAPLWDVVGERRYGIYVIINPEADGVVVPSGQGDRWVYGQEIPSGSPTPPAEETIRRIRIASGVPDLEVRVERTGQFTFAAMVADRYRVGRGFVIGDAAHRITPRGGTGMNTAIHDGYDLGWKLAWVLSGWAAPALLDSYEAERRPIGARNAERSARPDGSRRELAESLADDLGGRLAHAWVDGVSTLDLLGPGLTVLAGSAGSRWVDAAVTLPVPVTTHVVNGAAEVALGIEPGGAVLVRPDGQVMAKFSADVPDPATALALTSFESASYVG</sequence>
<evidence type="ECO:0000256" key="3">
    <source>
        <dbReference type="ARBA" id="ARBA00022827"/>
    </source>
</evidence>
<dbReference type="Gene3D" id="3.50.50.60">
    <property type="entry name" value="FAD/NAD(P)-binding domain"/>
    <property type="match status" value="1"/>
</dbReference>
<keyword evidence="3" id="KW-0274">FAD</keyword>
<evidence type="ECO:0000313" key="6">
    <source>
        <dbReference type="Proteomes" id="UP001595699"/>
    </source>
</evidence>
<comment type="caution">
    <text evidence="5">The sequence shown here is derived from an EMBL/GenBank/DDBJ whole genome shotgun (WGS) entry which is preliminary data.</text>
</comment>
<keyword evidence="5" id="KW-0503">Monooxygenase</keyword>
<name>A0ABV7YJ55_9ACTN</name>
<dbReference type="InterPro" id="IPR036188">
    <property type="entry name" value="FAD/NAD-bd_sf"/>
</dbReference>